<evidence type="ECO:0000256" key="8">
    <source>
        <dbReference type="PROSITE-ProRule" id="PRU00221"/>
    </source>
</evidence>
<dbReference type="OrthoDB" id="9890280at2759"/>
<feature type="compositionally biased region" description="Polar residues" evidence="9">
    <location>
        <begin position="70"/>
        <end position="94"/>
    </location>
</feature>
<dbReference type="GO" id="GO:0006974">
    <property type="term" value="P:DNA damage response"/>
    <property type="evidence" value="ECO:0007669"/>
    <property type="project" value="UniProtKB-KW"/>
</dbReference>
<dbReference type="Proteomes" id="UP000321518">
    <property type="component" value="Unassembled WGS sequence"/>
</dbReference>
<feature type="compositionally biased region" description="Polar residues" evidence="9">
    <location>
        <begin position="294"/>
        <end position="304"/>
    </location>
</feature>
<dbReference type="InterPro" id="IPR036322">
    <property type="entry name" value="WD40_repeat_dom_sf"/>
</dbReference>
<sequence>MEDLTNNGPDPAFTSHRGDRGIAAFSSVARSGSGSSTESDVPPAAAQPRRPVTPPPKSTIEPSSSGSSSDTIIVATQNATLSPPESIFSRTQTAMAEESPDPLRILPVPSASSATRSTASRACSVSADPVTDRLQSSPTANYKRHRSKTPVTVDRIDENLDPRITSRASSVSLSGAGRHRAMGLLAEDDESDDELALVPVASAMRRTGSVSNSVFVSVEIPVGRSSASMSRTASASSASRVGTTASRAASSAPSIATGSRGANSRKKGKGKVEHSFELVIEQTTHRKSRPGIDSSATSRPTSPKLSPVDNAPGLNTSTGSALTPTHPLSQSVNASHPVQPSSPLSSLPPSQLDRTSPPLSSSVSTRPKRTRRSLVPPQDDDALDEALASSAESSASSSPVSNPSPKKKRKRPVPTVKKVRGRPSRGQDAEPAVENERPVSRTRGKETKMAHGEVDSDDENIAEPLKPLSGAKGRRKSELPTPVREAAAAINRNPRRRQSAQANLKDASSSSSESEVFVAPSTAAETSAPPTPRKRGRPSKRDAEASPTKKSKGKQVAEAESEPASSPSKSLLPPPSSFASQLLGHERALVESSADRAKGWSLNALPRGKPIWAHLRKDGVENGFWWPGEVDGSLWRKPLHVKLYLDPTSSILGFSPELVTFDNPTHEDVATFRNPSRLRFDAATFRDSPVEADGTPSDDVFNGILEYAIQRDSQFDFDNEDEDDEDLLPPSSLGRNGATGAGPSSQKNGKAEPPSQAKKRGRKSVASAPSSSDLEGATPAGVLVESEEEDFMLEGGEDEGFDFPQYCLAKAQRVWWPARCTGYTPSSPSKSGKAKGKFTVEWTDGKSTKIARSSLLLPRESAFFTVPLGSTELKLNAKYVKNLRKFIAEDMLPVYERIINEEHSFAQSFNDDFFAGGQRRERLAKKSVFGELNEDLLDDMRDAISKWALGAGAAERPKGSARYEALTDSGRARYRADVLLPIAVIENYVDDDNLVDEAVKQLQKEGVAAPDEDAAKLRACEIAQKHLDNRSVTYTELPVHMSFDFAAFRQQADESNQDLLSGTFDTEVKHIEKLKAANRSAPASSASKKKSSAGTKRKSAADDAGPARETRSSRRNAPRAARIEFTQAQREQMAKEQAERDAEEAERLRILKHVDRNVEALEGGVKAALDTDSLLNEFKTLASYSGGAGGNGGSGGQGGGRGDWEMGQRPSIETEKLRKEMEPLDLRSIIKIIPERIYSMVVHPDTQRDLLFAGDKIGNIALWDATDSGKPADPTRSSVRGGTAGNVGDDGEDNWEDVDDRLWGKWWHWKAHAGRNSISWLKFRPGQPSSIYHSSYDCTLRVTNFETGMSEEVIDGDRWSNEALLHSFDFDATGNELWVSDNNGGLIWRDLRQPKESAKHWDIDRYKVGCISINQANPNLAATAHVKRNMCLWDLSTLRGLSENADVPEVQEKARIVAYEHEYACSSAYFDPTGTRLATTSYDDSIRVWDVEPSKPRSITRKKFEPQRRIAHNCQVGRYVTVLRAHWSTVPSLPPYLFVGNMQRTIDIISPDGVTARMFHDPDAITAVPAVTAAHPTIPGKIFGGSASGKVSFWSDPLEEDL</sequence>
<accession>A0A511KMT8</accession>
<keyword evidence="5" id="KW-0677">Repeat</keyword>
<evidence type="ECO:0000313" key="11">
    <source>
        <dbReference type="Proteomes" id="UP000321518"/>
    </source>
</evidence>
<feature type="region of interest" description="Disordered" evidence="9">
    <location>
        <begin position="224"/>
        <end position="578"/>
    </location>
</feature>
<feature type="compositionally biased region" description="Polar residues" evidence="9">
    <location>
        <begin position="353"/>
        <end position="365"/>
    </location>
</feature>
<evidence type="ECO:0000256" key="7">
    <source>
        <dbReference type="ARBA" id="ARBA00023125"/>
    </source>
</evidence>
<feature type="compositionally biased region" description="Gly residues" evidence="9">
    <location>
        <begin position="1186"/>
        <end position="1201"/>
    </location>
</feature>
<dbReference type="PROSITE" id="PS50294">
    <property type="entry name" value="WD_REPEATS_REGION"/>
    <property type="match status" value="1"/>
</dbReference>
<dbReference type="PROSITE" id="PS50082">
    <property type="entry name" value="WD_REPEATS_2"/>
    <property type="match status" value="1"/>
</dbReference>
<gene>
    <name evidence="10" type="ORF">Rt10032_c16g5674</name>
</gene>
<dbReference type="GO" id="GO:2000001">
    <property type="term" value="P:regulation of DNA damage checkpoint"/>
    <property type="evidence" value="ECO:0007669"/>
    <property type="project" value="TreeGrafter"/>
</dbReference>
<organism evidence="10 11">
    <name type="scientific">Rhodotorula toruloides</name>
    <name type="common">Yeast</name>
    <name type="synonym">Rhodosporidium toruloides</name>
    <dbReference type="NCBI Taxonomy" id="5286"/>
    <lineage>
        <taxon>Eukaryota</taxon>
        <taxon>Fungi</taxon>
        <taxon>Dikarya</taxon>
        <taxon>Basidiomycota</taxon>
        <taxon>Pucciniomycotina</taxon>
        <taxon>Microbotryomycetes</taxon>
        <taxon>Sporidiobolales</taxon>
        <taxon>Sporidiobolaceae</taxon>
        <taxon>Rhodotorula</taxon>
    </lineage>
</organism>
<feature type="compositionally biased region" description="Basic residues" evidence="9">
    <location>
        <begin position="405"/>
        <end position="423"/>
    </location>
</feature>
<evidence type="ECO:0000256" key="2">
    <source>
        <dbReference type="ARBA" id="ARBA00020027"/>
    </source>
</evidence>
<dbReference type="PROSITE" id="PS00678">
    <property type="entry name" value="WD_REPEATS_1"/>
    <property type="match status" value="1"/>
</dbReference>
<keyword evidence="6" id="KW-0227">DNA damage</keyword>
<feature type="region of interest" description="Disordered" evidence="9">
    <location>
        <begin position="1"/>
        <end position="150"/>
    </location>
</feature>
<name>A0A511KMT8_RHOTO</name>
<feature type="compositionally biased region" description="Low complexity" evidence="9">
    <location>
        <begin position="107"/>
        <end position="127"/>
    </location>
</feature>
<evidence type="ECO:0000313" key="10">
    <source>
        <dbReference type="EMBL" id="GEM11657.1"/>
    </source>
</evidence>
<feature type="compositionally biased region" description="Low complexity" evidence="9">
    <location>
        <begin position="26"/>
        <end position="50"/>
    </location>
</feature>
<dbReference type="InterPro" id="IPR019775">
    <property type="entry name" value="WD40_repeat_CS"/>
</dbReference>
<feature type="compositionally biased region" description="Low complexity" evidence="9">
    <location>
        <begin position="1077"/>
        <end position="1086"/>
    </location>
</feature>
<evidence type="ECO:0000256" key="6">
    <source>
        <dbReference type="ARBA" id="ARBA00022763"/>
    </source>
</evidence>
<dbReference type="EMBL" id="BJWK01000016">
    <property type="protein sequence ID" value="GEM11657.1"/>
    <property type="molecule type" value="Genomic_DNA"/>
</dbReference>
<dbReference type="InterPro" id="IPR050853">
    <property type="entry name" value="WD_repeat_DNA-damage-binding"/>
</dbReference>
<evidence type="ECO:0000256" key="9">
    <source>
        <dbReference type="SAM" id="MobiDB-lite"/>
    </source>
</evidence>
<evidence type="ECO:0000256" key="3">
    <source>
        <dbReference type="ARBA" id="ARBA00021132"/>
    </source>
</evidence>
<feature type="compositionally biased region" description="Low complexity" evidence="9">
    <location>
        <begin position="562"/>
        <end position="578"/>
    </location>
</feature>
<proteinExistence type="inferred from homology"/>
<feature type="region of interest" description="Disordered" evidence="9">
    <location>
        <begin position="1075"/>
        <end position="1120"/>
    </location>
</feature>
<dbReference type="InterPro" id="IPR015943">
    <property type="entry name" value="WD40/YVTN_repeat-like_dom_sf"/>
</dbReference>
<dbReference type="SMART" id="SM00320">
    <property type="entry name" value="WD40"/>
    <property type="match status" value="4"/>
</dbReference>
<feature type="compositionally biased region" description="Basic and acidic residues" evidence="9">
    <location>
        <begin position="1099"/>
        <end position="1112"/>
    </location>
</feature>
<feature type="compositionally biased region" description="Polar residues" evidence="9">
    <location>
        <begin position="313"/>
        <end position="336"/>
    </location>
</feature>
<feature type="repeat" description="WD" evidence="8">
    <location>
        <begin position="1458"/>
        <end position="1499"/>
    </location>
</feature>
<feature type="compositionally biased region" description="Low complexity" evidence="9">
    <location>
        <begin position="224"/>
        <end position="257"/>
    </location>
</feature>
<comment type="caution">
    <text evidence="10">The sequence shown here is derived from an EMBL/GenBank/DDBJ whole genome shotgun (WGS) entry which is preliminary data.</text>
</comment>
<feature type="compositionally biased region" description="Basic and acidic residues" evidence="9">
    <location>
        <begin position="434"/>
        <end position="454"/>
    </location>
</feature>
<feature type="compositionally biased region" description="Acidic residues" evidence="9">
    <location>
        <begin position="717"/>
        <end position="727"/>
    </location>
</feature>
<feature type="region of interest" description="Disordered" evidence="9">
    <location>
        <begin position="1266"/>
        <end position="1294"/>
    </location>
</feature>
<feature type="compositionally biased region" description="Low complexity" evidence="9">
    <location>
        <begin position="508"/>
        <end position="528"/>
    </location>
</feature>
<feature type="compositionally biased region" description="Basic residues" evidence="9">
    <location>
        <begin position="1087"/>
        <end position="1098"/>
    </location>
</feature>
<reference evidence="10 11" key="1">
    <citation type="submission" date="2019-07" db="EMBL/GenBank/DDBJ databases">
        <title>Rhodotorula toruloides NBRC10032 genome sequencing.</title>
        <authorList>
            <person name="Shida Y."/>
            <person name="Takaku H."/>
            <person name="Ogasawara W."/>
            <person name="Mori K."/>
        </authorList>
    </citation>
    <scope>NUCLEOTIDE SEQUENCE [LARGE SCALE GENOMIC DNA]</scope>
    <source>
        <strain evidence="10 11">NBRC10032</strain>
    </source>
</reference>
<feature type="region of interest" description="Disordered" evidence="9">
    <location>
        <begin position="1186"/>
        <end position="1207"/>
    </location>
</feature>
<dbReference type="InterPro" id="IPR001680">
    <property type="entry name" value="WD40_rpt"/>
</dbReference>
<feature type="compositionally biased region" description="Low complexity" evidence="9">
    <location>
        <begin position="337"/>
        <end position="352"/>
    </location>
</feature>
<dbReference type="PANTHER" id="PTHR14773:SF0">
    <property type="entry name" value="WD REPEAT-CONTAINING PROTEIN 76"/>
    <property type="match status" value="1"/>
</dbReference>
<feature type="compositionally biased region" description="Low complexity" evidence="9">
    <location>
        <begin position="386"/>
        <end position="404"/>
    </location>
</feature>
<dbReference type="GO" id="GO:0005634">
    <property type="term" value="C:nucleus"/>
    <property type="evidence" value="ECO:0007669"/>
    <property type="project" value="TreeGrafter"/>
</dbReference>
<comment type="similarity">
    <text evidence="1">Belongs to the WD repeat DDB2/WDR76 family.</text>
</comment>
<dbReference type="SUPFAM" id="SSF50978">
    <property type="entry name" value="WD40 repeat-like"/>
    <property type="match status" value="1"/>
</dbReference>
<dbReference type="Gene3D" id="2.130.10.10">
    <property type="entry name" value="YVTN repeat-like/Quinoprotein amine dehydrogenase"/>
    <property type="match status" value="1"/>
</dbReference>
<dbReference type="GO" id="GO:0003677">
    <property type="term" value="F:DNA binding"/>
    <property type="evidence" value="ECO:0007669"/>
    <property type="project" value="UniProtKB-KW"/>
</dbReference>
<keyword evidence="7" id="KW-0238">DNA-binding</keyword>
<feature type="region of interest" description="Disordered" evidence="9">
    <location>
        <begin position="717"/>
        <end position="783"/>
    </location>
</feature>
<evidence type="ECO:0000256" key="4">
    <source>
        <dbReference type="ARBA" id="ARBA00022574"/>
    </source>
</evidence>
<evidence type="ECO:0000256" key="5">
    <source>
        <dbReference type="ARBA" id="ARBA00022737"/>
    </source>
</evidence>
<evidence type="ECO:0000256" key="1">
    <source>
        <dbReference type="ARBA" id="ARBA00005434"/>
    </source>
</evidence>
<dbReference type="PANTHER" id="PTHR14773">
    <property type="entry name" value="WD REPEAT-CONTAINING PROTEIN 76"/>
    <property type="match status" value="1"/>
</dbReference>
<keyword evidence="4 8" id="KW-0853">WD repeat</keyword>
<protein>
    <recommendedName>
        <fullName evidence="3">DNA damage-binding protein CMR1</fullName>
    </recommendedName>
    <alternativeName>
        <fullName evidence="2">DNA damage-binding protein cmr1</fullName>
    </alternativeName>
</protein>